<feature type="binding site" evidence="5">
    <location>
        <position position="393"/>
    </location>
    <ligand>
        <name>pyridoxal 5'-phosphate</name>
        <dbReference type="ChEBI" id="CHEBI:597326"/>
    </ligand>
</feature>
<dbReference type="GO" id="GO:0009089">
    <property type="term" value="P:lysine biosynthetic process via diaminopimelate"/>
    <property type="evidence" value="ECO:0007669"/>
    <property type="project" value="UniProtKB-UniRule"/>
</dbReference>
<feature type="modified residue" description="N6-(pyridoxal phosphate)lysine" evidence="5 7">
    <location>
        <position position="60"/>
    </location>
</feature>
<dbReference type="RefSeq" id="WP_123497807.1">
    <property type="nucleotide sequence ID" value="NZ_JBNDJZ010000001.1"/>
</dbReference>
<dbReference type="EC" id="4.1.1.20" evidence="5 6"/>
<keyword evidence="3 5" id="KW-0663">Pyridoxal phosphate</keyword>
<evidence type="ECO:0000256" key="1">
    <source>
        <dbReference type="ARBA" id="ARBA00001933"/>
    </source>
</evidence>
<dbReference type="GO" id="GO:0008836">
    <property type="term" value="F:diaminopimelate decarboxylase activity"/>
    <property type="evidence" value="ECO:0007669"/>
    <property type="project" value="UniProtKB-UniRule"/>
</dbReference>
<feature type="binding site" evidence="5">
    <location>
        <position position="317"/>
    </location>
    <ligand>
        <name>substrate</name>
    </ligand>
</feature>
<dbReference type="NCBIfam" id="TIGR01048">
    <property type="entry name" value="lysA"/>
    <property type="match status" value="1"/>
</dbReference>
<evidence type="ECO:0000256" key="5">
    <source>
        <dbReference type="HAMAP-Rule" id="MF_02120"/>
    </source>
</evidence>
<dbReference type="PROSITE" id="PS00879">
    <property type="entry name" value="ODR_DC_2_2"/>
    <property type="match status" value="1"/>
</dbReference>
<dbReference type="InterPro" id="IPR000183">
    <property type="entry name" value="Orn/DAP/Arg_de-COase"/>
</dbReference>
<dbReference type="Pfam" id="PF02784">
    <property type="entry name" value="Orn_Arg_deC_N"/>
    <property type="match status" value="1"/>
</dbReference>
<protein>
    <recommendedName>
        <fullName evidence="5 6">Diaminopimelate decarboxylase</fullName>
        <shortName evidence="5">DAP decarboxylase</shortName>
        <shortName evidence="5">DAPDC</shortName>
        <ecNumber evidence="5 6">4.1.1.20</ecNumber>
    </recommendedName>
</protein>
<comment type="subunit">
    <text evidence="5">Homodimer.</text>
</comment>
<comment type="caution">
    <text evidence="10">The sequence shown here is derived from an EMBL/GenBank/DDBJ whole genome shotgun (WGS) entry which is preliminary data.</text>
</comment>
<accession>A0A423J4Y1</accession>
<evidence type="ECO:0000313" key="11">
    <source>
        <dbReference type="Proteomes" id="UP000283260"/>
    </source>
</evidence>
<feature type="active site" description="Proton donor" evidence="7">
    <location>
        <position position="364"/>
    </location>
</feature>
<dbReference type="InterPro" id="IPR009006">
    <property type="entry name" value="Ala_racemase/Decarboxylase_C"/>
</dbReference>
<dbReference type="PRINTS" id="PR01181">
    <property type="entry name" value="DAPDCRBXLASE"/>
</dbReference>
<dbReference type="EMBL" id="MOBL01000014">
    <property type="protein sequence ID" value="RON32751.1"/>
    <property type="molecule type" value="Genomic_DNA"/>
</dbReference>
<feature type="binding site" evidence="5">
    <location>
        <position position="239"/>
    </location>
    <ligand>
        <name>pyridoxal 5'-phosphate</name>
        <dbReference type="ChEBI" id="CHEBI:597326"/>
    </ligand>
</feature>
<dbReference type="InterPro" id="IPR029066">
    <property type="entry name" value="PLP-binding_barrel"/>
</dbReference>
<sequence>MDGFSYKQGVLHAEGVNLDSLAEKLGTPLFVYSLSTLASHLQNMRDAFLLIDPLICFSVKSCSNLNILKFLVEHGAGLDVVSGGEIYRALLAGARPETIVFAGVGKSAEEIKYALEAGVYQFNVESEGELARIDAIAGQCGCRARVSIRINPDVADRDTPQKTSTGGRQTKFGIPVTRSARLYAEGLYGNVDVFGIHAHIGSPIHDSASYLACIDVIETLLDEVEQAGGTVDTINIGGGFPAIYEASHSNSISLQEMGSVISHRLKRLKARGLRFVIEPGRSISANAGVLLTGVEYIKDGWDRQIVIVDAGMNILLRPTLYGAHHAMWPIRYGDFNGHWTHATNPSQPRPEGALSPVDVVGPICETGDFLALSRPLPTLSEHDTLAVFSAGAYAMSMASQYNSKVRPAEVVVMGEHYQVVRQRERYEDLVARELDDIETVKSDAKSLKLVK</sequence>
<dbReference type="Gene3D" id="3.20.20.10">
    <property type="entry name" value="Alanine racemase"/>
    <property type="match status" value="1"/>
</dbReference>
<dbReference type="InterPro" id="IPR002986">
    <property type="entry name" value="DAP_deCOOHase_LysA"/>
</dbReference>
<dbReference type="InterPro" id="IPR022644">
    <property type="entry name" value="De-COase2_N"/>
</dbReference>
<proteinExistence type="inferred from homology"/>
<keyword evidence="4 5" id="KW-0456">Lyase</keyword>
<keyword evidence="5 8" id="KW-0457">Lysine biosynthesis</keyword>
<feature type="binding site" evidence="5">
    <location>
        <begin position="278"/>
        <end position="281"/>
    </location>
    <ligand>
        <name>pyridoxal 5'-phosphate</name>
        <dbReference type="ChEBI" id="CHEBI:597326"/>
    </ligand>
</feature>
<comment type="function">
    <text evidence="5">Specifically catalyzes the decarboxylation of meso-diaminopimelate (meso-DAP) to L-lysine.</text>
</comment>
<evidence type="ECO:0000259" key="9">
    <source>
        <dbReference type="Pfam" id="PF02784"/>
    </source>
</evidence>
<dbReference type="HAMAP" id="MF_02120">
    <property type="entry name" value="LysA"/>
    <property type="match status" value="1"/>
</dbReference>
<evidence type="ECO:0000256" key="3">
    <source>
        <dbReference type="ARBA" id="ARBA00022898"/>
    </source>
</evidence>
<dbReference type="AlphaFoldDB" id="A0A423J4Y1"/>
<feature type="binding site" evidence="5">
    <location>
        <position position="393"/>
    </location>
    <ligand>
        <name>substrate</name>
    </ligand>
</feature>
<organism evidence="10 11">
    <name type="scientific">Pseudomonas frederiksbergensis</name>
    <dbReference type="NCBI Taxonomy" id="104087"/>
    <lineage>
        <taxon>Bacteria</taxon>
        <taxon>Pseudomonadati</taxon>
        <taxon>Pseudomonadota</taxon>
        <taxon>Gammaproteobacteria</taxon>
        <taxon>Pseudomonadales</taxon>
        <taxon>Pseudomonadaceae</taxon>
        <taxon>Pseudomonas</taxon>
    </lineage>
</organism>
<evidence type="ECO:0000256" key="2">
    <source>
        <dbReference type="ARBA" id="ARBA00022793"/>
    </source>
</evidence>
<feature type="binding site" evidence="5">
    <location>
        <position position="321"/>
    </location>
    <ligand>
        <name>substrate</name>
    </ligand>
</feature>
<evidence type="ECO:0000313" key="10">
    <source>
        <dbReference type="EMBL" id="RON32751.1"/>
    </source>
</evidence>
<dbReference type="PANTHER" id="PTHR43727">
    <property type="entry name" value="DIAMINOPIMELATE DECARBOXYLASE"/>
    <property type="match status" value="1"/>
</dbReference>
<gene>
    <name evidence="5" type="primary">lysA</name>
    <name evidence="10" type="ORF">BK661_14790</name>
</gene>
<dbReference type="Proteomes" id="UP000283260">
    <property type="component" value="Unassembled WGS sequence"/>
</dbReference>
<evidence type="ECO:0000256" key="8">
    <source>
        <dbReference type="RuleBase" id="RU003738"/>
    </source>
</evidence>
<dbReference type="SUPFAM" id="SSF51419">
    <property type="entry name" value="PLP-binding barrel"/>
    <property type="match status" value="1"/>
</dbReference>
<evidence type="ECO:0000256" key="4">
    <source>
        <dbReference type="ARBA" id="ARBA00023239"/>
    </source>
</evidence>
<dbReference type="SUPFAM" id="SSF50621">
    <property type="entry name" value="Alanine racemase C-terminal domain-like"/>
    <property type="match status" value="1"/>
</dbReference>
<keyword evidence="2 5" id="KW-0210">Decarboxylase</keyword>
<dbReference type="Gene3D" id="2.40.37.10">
    <property type="entry name" value="Lyase, Ornithine Decarboxylase, Chain A, domain 1"/>
    <property type="match status" value="1"/>
</dbReference>
<evidence type="ECO:0000256" key="6">
    <source>
        <dbReference type="NCBIfam" id="TIGR01048"/>
    </source>
</evidence>
<dbReference type="PRINTS" id="PR01179">
    <property type="entry name" value="ODADCRBXLASE"/>
</dbReference>
<dbReference type="InterPro" id="IPR022657">
    <property type="entry name" value="De-COase2_CS"/>
</dbReference>
<dbReference type="CDD" id="cd06828">
    <property type="entry name" value="PLPDE_III_DapDC"/>
    <property type="match status" value="1"/>
</dbReference>
<feature type="binding site" evidence="5">
    <location>
        <position position="365"/>
    </location>
    <ligand>
        <name>substrate</name>
    </ligand>
</feature>
<dbReference type="UniPathway" id="UPA00034">
    <property type="reaction ID" value="UER00027"/>
</dbReference>
<dbReference type="PANTHER" id="PTHR43727:SF2">
    <property type="entry name" value="GROUP IV DECARBOXYLASE"/>
    <property type="match status" value="1"/>
</dbReference>
<comment type="pathway">
    <text evidence="5 8">Amino-acid biosynthesis; L-lysine biosynthesis via DAP pathway; L-lysine from DL-2,6-diaminopimelate: step 1/1.</text>
</comment>
<feature type="binding site" evidence="5">
    <location>
        <position position="281"/>
    </location>
    <ligand>
        <name>substrate</name>
    </ligand>
</feature>
<comment type="cofactor">
    <cofactor evidence="1 5 7 8">
        <name>pyridoxal 5'-phosphate</name>
        <dbReference type="ChEBI" id="CHEBI:597326"/>
    </cofactor>
</comment>
<dbReference type="FunFam" id="3.20.20.10:FF:000003">
    <property type="entry name" value="Diaminopimelate decarboxylase"/>
    <property type="match status" value="1"/>
</dbReference>
<comment type="similarity">
    <text evidence="5">Belongs to the Orn/Lys/Arg decarboxylase class-II family. LysA subfamily.</text>
</comment>
<keyword evidence="5" id="KW-0028">Amino-acid biosynthesis</keyword>
<reference evidence="10 11" key="1">
    <citation type="submission" date="2016-10" db="EMBL/GenBank/DDBJ databases">
        <title>Comparative genome analysis of multiple Pseudomonas spp. focuses on biocontrol and plant growth promoting traits.</title>
        <authorList>
            <person name="Tao X.-Y."/>
            <person name="Taylor C.G."/>
        </authorList>
    </citation>
    <scope>NUCLEOTIDE SEQUENCE [LARGE SCALE GENOMIC DNA]</scope>
    <source>
        <strain evidence="10 11">94G2</strain>
    </source>
</reference>
<name>A0A423J4Y1_9PSED</name>
<feature type="domain" description="Orn/DAP/Arg decarboxylase 2 N-terminal" evidence="9">
    <location>
        <begin position="36"/>
        <end position="285"/>
    </location>
</feature>
<evidence type="ECO:0000256" key="7">
    <source>
        <dbReference type="PIRSR" id="PIRSR600183-50"/>
    </source>
</evidence>
<comment type="catalytic activity">
    <reaction evidence="5 8">
        <text>meso-2,6-diaminopimelate + H(+) = L-lysine + CO2</text>
        <dbReference type="Rhea" id="RHEA:15101"/>
        <dbReference type="ChEBI" id="CHEBI:15378"/>
        <dbReference type="ChEBI" id="CHEBI:16526"/>
        <dbReference type="ChEBI" id="CHEBI:32551"/>
        <dbReference type="ChEBI" id="CHEBI:57791"/>
        <dbReference type="EC" id="4.1.1.20"/>
    </reaction>
</comment>
<dbReference type="GO" id="GO:0030170">
    <property type="term" value="F:pyridoxal phosphate binding"/>
    <property type="evidence" value="ECO:0007669"/>
    <property type="project" value="UniProtKB-UniRule"/>
</dbReference>